<feature type="compositionally biased region" description="Basic and acidic residues" evidence="1">
    <location>
        <begin position="54"/>
        <end position="71"/>
    </location>
</feature>
<keyword evidence="3" id="KW-1185">Reference proteome</keyword>
<evidence type="ECO:0000256" key="1">
    <source>
        <dbReference type="SAM" id="MobiDB-lite"/>
    </source>
</evidence>
<dbReference type="EMBL" id="CACRXK020050700">
    <property type="protein sequence ID" value="CAB4046356.1"/>
    <property type="molecule type" value="Genomic_DNA"/>
</dbReference>
<organism evidence="2 3">
    <name type="scientific">Paramuricea clavata</name>
    <name type="common">Red gorgonian</name>
    <name type="synonym">Violescent sea-whip</name>
    <dbReference type="NCBI Taxonomy" id="317549"/>
    <lineage>
        <taxon>Eukaryota</taxon>
        <taxon>Metazoa</taxon>
        <taxon>Cnidaria</taxon>
        <taxon>Anthozoa</taxon>
        <taxon>Octocorallia</taxon>
        <taxon>Malacalcyonacea</taxon>
        <taxon>Plexauridae</taxon>
        <taxon>Paramuricea</taxon>
    </lineage>
</organism>
<reference evidence="2" key="1">
    <citation type="submission" date="2020-04" db="EMBL/GenBank/DDBJ databases">
        <authorList>
            <person name="Alioto T."/>
            <person name="Alioto T."/>
            <person name="Gomez Garrido J."/>
        </authorList>
    </citation>
    <scope>NUCLEOTIDE SEQUENCE</scope>
    <source>
        <strain evidence="2">A484AB</strain>
    </source>
</reference>
<feature type="region of interest" description="Disordered" evidence="1">
    <location>
        <begin position="54"/>
        <end position="101"/>
    </location>
</feature>
<name>A0A7D9KMV8_PARCT</name>
<evidence type="ECO:0000313" key="3">
    <source>
        <dbReference type="Proteomes" id="UP001152795"/>
    </source>
</evidence>
<dbReference type="AlphaFoldDB" id="A0A7D9KMV8"/>
<comment type="caution">
    <text evidence="2">The sequence shown here is derived from an EMBL/GenBank/DDBJ whole genome shotgun (WGS) entry which is preliminary data.</text>
</comment>
<dbReference type="Proteomes" id="UP001152795">
    <property type="component" value="Unassembled WGS sequence"/>
</dbReference>
<gene>
    <name evidence="2" type="ORF">PACLA_8A070819</name>
</gene>
<evidence type="ECO:0000313" key="2">
    <source>
        <dbReference type="EMBL" id="CAB4046356.1"/>
    </source>
</evidence>
<accession>A0A7D9KMV8</accession>
<sequence length="101" mass="12288">MSERVLIQNPITKKWDESGIVLSERKHGGSYWIKTDNNWRTIRNRRFLKPIARKCEDKTENEPTQEKHETRITVSQNLRRSDRTNRNNVRRTRWKSDKEHT</sequence>
<proteinExistence type="predicted"/>
<protein>
    <submittedName>
        <fullName evidence="2">Uncharacterized protein</fullName>
    </submittedName>
</protein>